<dbReference type="SMART" id="SM00563">
    <property type="entry name" value="PlsC"/>
    <property type="match status" value="1"/>
</dbReference>
<dbReference type="GO" id="GO:0005886">
    <property type="term" value="C:plasma membrane"/>
    <property type="evidence" value="ECO:0007669"/>
    <property type="project" value="TreeGrafter"/>
</dbReference>
<dbReference type="RefSeq" id="WP_155111829.1">
    <property type="nucleotide sequence ID" value="NZ_WMIB01000005.1"/>
</dbReference>
<organism evidence="4 5">
    <name type="scientific">Metabacillus mangrovi</name>
    <dbReference type="NCBI Taxonomy" id="1491830"/>
    <lineage>
        <taxon>Bacteria</taxon>
        <taxon>Bacillati</taxon>
        <taxon>Bacillota</taxon>
        <taxon>Bacilli</taxon>
        <taxon>Bacillales</taxon>
        <taxon>Bacillaceae</taxon>
        <taxon>Metabacillus</taxon>
    </lineage>
</organism>
<reference evidence="4 5" key="1">
    <citation type="journal article" date="2017" name="Int. J. Syst. Evol. Microbiol.">
        <title>Bacillus mangrovi sp. nov., isolated from a sediment sample from a mangrove forest.</title>
        <authorList>
            <person name="Gupta V."/>
            <person name="Singh P.K."/>
            <person name="Korpole S."/>
            <person name="Tanuku N.R.S."/>
            <person name="Pinnaka A.K."/>
        </authorList>
    </citation>
    <scope>NUCLEOTIDE SEQUENCE [LARGE SCALE GENOMIC DNA]</scope>
    <source>
        <strain evidence="4 5">KCTC 33872</strain>
    </source>
</reference>
<dbReference type="SUPFAM" id="SSF69593">
    <property type="entry name" value="Glycerol-3-phosphate (1)-acyltransferase"/>
    <property type="match status" value="1"/>
</dbReference>
<evidence type="ECO:0000256" key="1">
    <source>
        <dbReference type="ARBA" id="ARBA00022679"/>
    </source>
</evidence>
<dbReference type="CDD" id="cd06551">
    <property type="entry name" value="LPLAT"/>
    <property type="match status" value="1"/>
</dbReference>
<dbReference type="GO" id="GO:0003841">
    <property type="term" value="F:1-acylglycerol-3-phosphate O-acyltransferase activity"/>
    <property type="evidence" value="ECO:0007669"/>
    <property type="project" value="TreeGrafter"/>
</dbReference>
<keyword evidence="1 4" id="KW-0808">Transferase</keyword>
<evidence type="ECO:0000259" key="3">
    <source>
        <dbReference type="SMART" id="SM00563"/>
    </source>
</evidence>
<evidence type="ECO:0000313" key="5">
    <source>
        <dbReference type="Proteomes" id="UP000434639"/>
    </source>
</evidence>
<gene>
    <name evidence="4" type="ORF">GKZ89_07730</name>
</gene>
<proteinExistence type="predicted"/>
<keyword evidence="2 4" id="KW-0012">Acyltransferase</keyword>
<dbReference type="GO" id="GO:0006654">
    <property type="term" value="P:phosphatidic acid biosynthetic process"/>
    <property type="evidence" value="ECO:0007669"/>
    <property type="project" value="TreeGrafter"/>
</dbReference>
<dbReference type="Proteomes" id="UP000434639">
    <property type="component" value="Unassembled WGS sequence"/>
</dbReference>
<sequence length="218" mass="25417">MIEVRKSKWFDFGFSTFTKRLFRRHYRGIYLSAPSSLPPNALWCANHCSWWDGLVLHYINREYLKHDFHVMMHEKGLKEFPYFKRLGAFSVNRENPRDIVKAVHYGSSLLNEGKTVAIFPQGDEQHLEQRPLKFLSGLMAMAEKSPDTPILPMALYYSFGREQKQEIYAEIGEPVLYTSLPGSRKEKTKALEEQFTGQLDRLKQKVVTGDTKHFVNLL</sequence>
<evidence type="ECO:0000313" key="4">
    <source>
        <dbReference type="EMBL" id="MTH53302.1"/>
    </source>
</evidence>
<dbReference type="Pfam" id="PF01553">
    <property type="entry name" value="Acyltransferase"/>
    <property type="match status" value="1"/>
</dbReference>
<dbReference type="InterPro" id="IPR002123">
    <property type="entry name" value="Plipid/glycerol_acylTrfase"/>
</dbReference>
<name>A0A7X2S4L2_9BACI</name>
<protein>
    <submittedName>
        <fullName evidence="4">Acyl-phosphate glycerol 3-phosphate acyltransferase</fullName>
    </submittedName>
</protein>
<feature type="domain" description="Phospholipid/glycerol acyltransferase" evidence="3">
    <location>
        <begin position="41"/>
        <end position="158"/>
    </location>
</feature>
<evidence type="ECO:0000256" key="2">
    <source>
        <dbReference type="ARBA" id="ARBA00023315"/>
    </source>
</evidence>
<dbReference type="PANTHER" id="PTHR10434">
    <property type="entry name" value="1-ACYL-SN-GLYCEROL-3-PHOSPHATE ACYLTRANSFERASE"/>
    <property type="match status" value="1"/>
</dbReference>
<dbReference type="OrthoDB" id="152799at2"/>
<dbReference type="PANTHER" id="PTHR10434:SF11">
    <property type="entry name" value="1-ACYL-SN-GLYCEROL-3-PHOSPHATE ACYLTRANSFERASE"/>
    <property type="match status" value="1"/>
</dbReference>
<accession>A0A7X2S4L2</accession>
<dbReference type="AlphaFoldDB" id="A0A7X2S4L2"/>
<comment type="caution">
    <text evidence="4">The sequence shown here is derived from an EMBL/GenBank/DDBJ whole genome shotgun (WGS) entry which is preliminary data.</text>
</comment>
<dbReference type="EMBL" id="WMIB01000005">
    <property type="protein sequence ID" value="MTH53302.1"/>
    <property type="molecule type" value="Genomic_DNA"/>
</dbReference>
<keyword evidence="5" id="KW-1185">Reference proteome</keyword>